<accession>A0AC34QXY5</accession>
<dbReference type="WBParaSite" id="JU765_v2.g20314.t1">
    <property type="protein sequence ID" value="JU765_v2.g20314.t1"/>
    <property type="gene ID" value="JU765_v2.g20314"/>
</dbReference>
<protein>
    <submittedName>
        <fullName evidence="2">Lysosomal-associated transmembrane protein</fullName>
    </submittedName>
</protein>
<name>A0AC34QXY5_9BILA</name>
<organism evidence="1 2">
    <name type="scientific">Panagrolaimus sp. JU765</name>
    <dbReference type="NCBI Taxonomy" id="591449"/>
    <lineage>
        <taxon>Eukaryota</taxon>
        <taxon>Metazoa</taxon>
        <taxon>Ecdysozoa</taxon>
        <taxon>Nematoda</taxon>
        <taxon>Chromadorea</taxon>
        <taxon>Rhabditida</taxon>
        <taxon>Tylenchina</taxon>
        <taxon>Panagrolaimomorpha</taxon>
        <taxon>Panagrolaimoidea</taxon>
        <taxon>Panagrolaimidae</taxon>
        <taxon>Panagrolaimus</taxon>
    </lineage>
</organism>
<proteinExistence type="predicted"/>
<reference evidence="2" key="1">
    <citation type="submission" date="2022-11" db="UniProtKB">
        <authorList>
            <consortium name="WormBaseParasite"/>
        </authorList>
    </citation>
    <scope>IDENTIFICATION</scope>
</reference>
<dbReference type="Proteomes" id="UP000887576">
    <property type="component" value="Unplaced"/>
</dbReference>
<sequence>MTVDRTQPSLASNRVCCCGLKTAGYIVALVELALCVLALYGLVRNFTIFRGPYLFWFVVGIISIIIIILAVIFLIYAIRKQKPRYLLPHLMAQISLILFLFIVALVVALLLLFGAYKGIRRLLGHGDYYMSDESTEILGYLIIVVYLAVAFLECFFLWIIYKLWLHFREYQLIKSGKYDFTSAEGYNSNDWYIPPKNHHAYGGSPASGDVYPYEPPVTPPPQNF</sequence>
<evidence type="ECO:0000313" key="2">
    <source>
        <dbReference type="WBParaSite" id="JU765_v2.g20314.t1"/>
    </source>
</evidence>
<evidence type="ECO:0000313" key="1">
    <source>
        <dbReference type="Proteomes" id="UP000887576"/>
    </source>
</evidence>